<dbReference type="Pfam" id="PF02591">
    <property type="entry name" value="Zn_ribbon_9"/>
    <property type="match status" value="1"/>
</dbReference>
<dbReference type="AlphaFoldDB" id="A0A2S4K0E2"/>
<comment type="caution">
    <text evidence="3">The sequence shown here is derived from an EMBL/GenBank/DDBJ whole genome shotgun (WGS) entry which is preliminary data.</text>
</comment>
<feature type="compositionally biased region" description="Acidic residues" evidence="1">
    <location>
        <begin position="291"/>
        <end position="338"/>
    </location>
</feature>
<evidence type="ECO:0000256" key="1">
    <source>
        <dbReference type="SAM" id="MobiDB-lite"/>
    </source>
</evidence>
<feature type="region of interest" description="Disordered" evidence="1">
    <location>
        <begin position="245"/>
        <end position="264"/>
    </location>
</feature>
<protein>
    <submittedName>
        <fullName evidence="3">Nucleic acid-binding protein</fullName>
    </submittedName>
</protein>
<dbReference type="Proteomes" id="UP000237350">
    <property type="component" value="Unassembled WGS sequence"/>
</dbReference>
<feature type="domain" description="C4-type zinc ribbon" evidence="2">
    <location>
        <begin position="203"/>
        <end position="234"/>
    </location>
</feature>
<keyword evidence="4" id="KW-1185">Reference proteome</keyword>
<dbReference type="Gene3D" id="1.10.287.1490">
    <property type="match status" value="1"/>
</dbReference>
<gene>
    <name evidence="3" type="ORF">AU468_01740</name>
</gene>
<accession>A0A2S4K0E2</accession>
<evidence type="ECO:0000259" key="2">
    <source>
        <dbReference type="Pfam" id="PF02591"/>
    </source>
</evidence>
<dbReference type="InterPro" id="IPR003743">
    <property type="entry name" value="Zf-RING_7"/>
</dbReference>
<sequence>MTMTTIEDTIEKLKVLQDILSQKFAVQREIEELPRTLATKKELVSRLKKSFVEKNERYETSRKSVADLRVRLQEAEADREKYESQMDQITTAREYDALEKEIRDASDREQQYRKDLQREEKDLQEQKTRLEREEAMIKAEEEDLAAERAKIDSDTEERTRLLQELADQEQKTVPGLSDDLLFKFERIVRSKGGEGIVPIRNGVCNGCQMILPNQFVNDVRMGNDIQFCPYCSKIVFFSDDLDDFEEPGFSDSDEEGLSDLVDDDFDDDLFGEDDLVGYEATERRVMSHMTDDDDEDEDEEEDDLLDDDEEDSLLDDEDEALEDEDDFDEEEDEEELDD</sequence>
<organism evidence="3 4">
    <name type="scientific">Alkalispirochaeta sphaeroplastigenens</name>
    <dbReference type="NCBI Taxonomy" id="1187066"/>
    <lineage>
        <taxon>Bacteria</taxon>
        <taxon>Pseudomonadati</taxon>
        <taxon>Spirochaetota</taxon>
        <taxon>Spirochaetia</taxon>
        <taxon>Spirochaetales</taxon>
        <taxon>Spirochaetaceae</taxon>
        <taxon>Alkalispirochaeta</taxon>
    </lineage>
</organism>
<dbReference type="EMBL" id="LPWH01000004">
    <property type="protein sequence ID" value="POR05235.1"/>
    <property type="molecule type" value="Genomic_DNA"/>
</dbReference>
<name>A0A2S4K0E2_9SPIO</name>
<dbReference type="OrthoDB" id="9795058at2"/>
<feature type="region of interest" description="Disordered" evidence="1">
    <location>
        <begin position="104"/>
        <end position="128"/>
    </location>
</feature>
<reference evidence="4" key="1">
    <citation type="submission" date="2015-12" db="EMBL/GenBank/DDBJ databases">
        <authorList>
            <person name="Lodha T.D."/>
            <person name="Chintalapati S."/>
            <person name="Chintalapati V.R."/>
            <person name="Sravanthi T."/>
        </authorList>
    </citation>
    <scope>NUCLEOTIDE SEQUENCE [LARGE SCALE GENOMIC DNA]</scope>
    <source>
        <strain evidence="4">JC133</strain>
    </source>
</reference>
<evidence type="ECO:0000313" key="3">
    <source>
        <dbReference type="EMBL" id="POR05235.1"/>
    </source>
</evidence>
<feature type="region of interest" description="Disordered" evidence="1">
    <location>
        <begin position="274"/>
        <end position="338"/>
    </location>
</feature>
<evidence type="ECO:0000313" key="4">
    <source>
        <dbReference type="Proteomes" id="UP000237350"/>
    </source>
</evidence>
<proteinExistence type="predicted"/>